<organism evidence="1">
    <name type="scientific">Siphoviridae sp. ctrok7</name>
    <dbReference type="NCBI Taxonomy" id="2826480"/>
    <lineage>
        <taxon>Viruses</taxon>
        <taxon>Duplodnaviria</taxon>
        <taxon>Heunggongvirae</taxon>
        <taxon>Uroviricota</taxon>
        <taxon>Caudoviricetes</taxon>
    </lineage>
</organism>
<name>A0A8S5NEZ7_9CAUD</name>
<dbReference type="EMBL" id="BK015149">
    <property type="protein sequence ID" value="DAD92980.1"/>
    <property type="molecule type" value="Genomic_DNA"/>
</dbReference>
<protein>
    <submittedName>
        <fullName evidence="1">HOLLIDAY JUNCTION RESOLVASE</fullName>
    </submittedName>
</protein>
<sequence>MEKNIRISAVVGIDPGKTGGIAVWRPNHKTEVIKMPGDLMELKQWFEYMKSICRPLVFVEKVQLRPDDITDNPGKAFRVQKLLSEFEKLKTIIAMCDVPFVLVHPQKWQNELKLRVKGEGKPERKKRYQRAAADYYPDVKATLWNADALMIMHFGRYILHNKPRWVLENLPAPMHDRLF</sequence>
<proteinExistence type="predicted"/>
<evidence type="ECO:0000313" key="1">
    <source>
        <dbReference type="EMBL" id="DAD92980.1"/>
    </source>
</evidence>
<reference evidence="1" key="1">
    <citation type="journal article" date="2021" name="Proc. Natl. Acad. Sci. U.S.A.">
        <title>A Catalog of Tens of Thousands of Viruses from Human Metagenomes Reveals Hidden Associations with Chronic Diseases.</title>
        <authorList>
            <person name="Tisza M.J."/>
            <person name="Buck C.B."/>
        </authorList>
    </citation>
    <scope>NUCLEOTIDE SEQUENCE</scope>
    <source>
        <strain evidence="1">Ctrok7</strain>
    </source>
</reference>
<accession>A0A8S5NEZ7</accession>